<name>A0AAP3DD31_BRELA</name>
<dbReference type="AlphaFoldDB" id="A0AAP3DD31"/>
<sequence>MEFRQLLKKLTDNYVKSPGSNIGKLFRIFYDEVQEIKQTFEKIERYRDIDEALGSTLDRIGKNLNQPRSHLGDDSYRVLLKTKIKRNTSRGDINTIIEVFASVMGIRHEQVYVREVFPAGLYIRVPLTPLRDALFDSANVIGQFVQGTLAAGVGLEVPFEGTFEFAESTQQEFDDKKGFSDLDQETGGYFGGVYKST</sequence>
<evidence type="ECO:0000313" key="1">
    <source>
        <dbReference type="EMBL" id="MCZ0805828.1"/>
    </source>
</evidence>
<dbReference type="RefSeq" id="WP_162932709.1">
    <property type="nucleotide sequence ID" value="NZ_CP032410.1"/>
</dbReference>
<dbReference type="EMBL" id="JAPTNE010000003">
    <property type="protein sequence ID" value="MCZ0805828.1"/>
    <property type="molecule type" value="Genomic_DNA"/>
</dbReference>
<comment type="caution">
    <text evidence="1">The sequence shown here is derived from an EMBL/GenBank/DDBJ whole genome shotgun (WGS) entry which is preliminary data.</text>
</comment>
<accession>A0AAP3DD31</accession>
<organism evidence="1 2">
    <name type="scientific">Brevibacillus laterosporus</name>
    <name type="common">Bacillus laterosporus</name>
    <dbReference type="NCBI Taxonomy" id="1465"/>
    <lineage>
        <taxon>Bacteria</taxon>
        <taxon>Bacillati</taxon>
        <taxon>Bacillota</taxon>
        <taxon>Bacilli</taxon>
        <taxon>Bacillales</taxon>
        <taxon>Paenibacillaceae</taxon>
        <taxon>Brevibacillus</taxon>
    </lineage>
</organism>
<gene>
    <name evidence="1" type="ORF">O0554_02690</name>
</gene>
<reference evidence="1" key="1">
    <citation type="submission" date="2022-09" db="EMBL/GenBank/DDBJ databases">
        <title>Genome analysis and characterization of larvicidal activity of Brevibacillus strains.</title>
        <authorList>
            <person name="Patrusheva E.V."/>
            <person name="Izotova A.O."/>
            <person name="Toshchakov S.V."/>
            <person name="Sineoky S.P."/>
        </authorList>
    </citation>
    <scope>NUCLEOTIDE SEQUENCE</scope>
    <source>
        <strain evidence="1">VKPM_B-13247</strain>
    </source>
</reference>
<evidence type="ECO:0000313" key="2">
    <source>
        <dbReference type="Proteomes" id="UP001077662"/>
    </source>
</evidence>
<dbReference type="Proteomes" id="UP001077662">
    <property type="component" value="Unassembled WGS sequence"/>
</dbReference>
<proteinExistence type="predicted"/>
<protein>
    <submittedName>
        <fullName evidence="1">DUF2612 domain-containing protein</fullName>
    </submittedName>
</protein>